<dbReference type="RefSeq" id="XP_024882714.1">
    <property type="nucleotide sequence ID" value="XM_025026946.1"/>
</dbReference>
<feature type="domain" description="Partial AB-hydrolase lipase" evidence="9">
    <location>
        <begin position="60"/>
        <end position="112"/>
    </location>
</feature>
<dbReference type="AlphaFoldDB" id="A0A6J1QJV1"/>
<gene>
    <name evidence="11" type="primary">LOC112461630</name>
</gene>
<dbReference type="GO" id="GO:0016042">
    <property type="term" value="P:lipid catabolic process"/>
    <property type="evidence" value="ECO:0007669"/>
    <property type="project" value="UniProtKB-KW"/>
</dbReference>
<keyword evidence="10" id="KW-1185">Reference proteome</keyword>
<sequence length="852" mass="96849">MMRPIVIAAFLLLFCGLAVAVTFDISRDLSLSALMKAMRESEERPSSAKFDPDVNLNTLQMIRKAGYPAEAHVIQTKDGYLLTLHRIPGDKDQPPVLLQHGFLCSSADWVISGKDKGLAFILADQGYDVWLGNIRGNTYSRAHVSLSPSDSKFWNFSFHEMGVYDLPAMILYITNMTSQPLHTYIGHSMGSTASYVMATERPDIARMVRAIISLAPVAFSKHIKSPIRIFAPFVNDYEIIAHFLGENEFLPRNCVLRFLAKYVCEGNDFEKEICTNTLFLICGFDKEQFNYTLLPVILSHDPAGASTKTLLHFGQEIESGKFRQYDYGSEKNLLIYNATEPPDYNLANITVPIALFYADNDWLANSLDVKKLYSMLPNVLDLYRVPFPKFNHLDFIWGKDAFELVYKRLLEIMKKITMRSIVIVYLLSLCGFLDSAPAGILGVPQEILQRLFSNVMQTSNERCWSNNEFTPPEVNLSIPQMIQKAGFPAEAHIVQTEDGYLLTLYRIPGNNSSPPVLLQHGLLTSFADWLIPGRDKGLGFVLADQGYDVWLGNFRGNTYSRAHICLSPSDSRFWNFSFHEMGVYDLPAMISYITNMTSQPLHTYLGHSMGTTASYVMAAERPEIAQMVRMIISLSPVAFLKHMRSPIRFLTPFANNLQRILHYLGKDEFLPHSNMTHFLSKTACDMTRIQEEICTNLLFLLFGFDREQFNITLMSEIVNYNPAGTSTKTLVHLAQEHNSGKFCQYDYGITKNLQIYNAAEPPSYNLANITTPFALFYSENDWLSSIPDVKDLIDLLPNVVDEYKVPKFNHLDFLWATDAPQFVYKRLLEVMKMNPKPIEQYRINDQGKKSQL</sequence>
<accession>A0A6J1QJV1</accession>
<feature type="signal peptide" evidence="7">
    <location>
        <begin position="1"/>
        <end position="20"/>
    </location>
</feature>
<dbReference type="GeneID" id="112461630"/>
<dbReference type="GO" id="GO:0016787">
    <property type="term" value="F:hydrolase activity"/>
    <property type="evidence" value="ECO:0007669"/>
    <property type="project" value="UniProtKB-KW"/>
</dbReference>
<dbReference type="Pfam" id="PF04083">
    <property type="entry name" value="Abhydro_lipase"/>
    <property type="match status" value="1"/>
</dbReference>
<dbReference type="FunFam" id="3.40.50.1820:FF:000021">
    <property type="entry name" value="Lipase"/>
    <property type="match status" value="2"/>
</dbReference>
<feature type="chain" id="PRO_5026980329" evidence="7">
    <location>
        <begin position="21"/>
        <end position="852"/>
    </location>
</feature>
<dbReference type="Pfam" id="PF00561">
    <property type="entry name" value="Abhydrolase_1"/>
    <property type="match status" value="1"/>
</dbReference>
<proteinExistence type="inferred from homology"/>
<dbReference type="OrthoDB" id="9974421at2759"/>
<keyword evidence="6" id="KW-0325">Glycoprotein</keyword>
<evidence type="ECO:0000256" key="2">
    <source>
        <dbReference type="ARBA" id="ARBA00022729"/>
    </source>
</evidence>
<evidence type="ECO:0000256" key="6">
    <source>
        <dbReference type="ARBA" id="ARBA00023180"/>
    </source>
</evidence>
<protein>
    <submittedName>
        <fullName evidence="11">Uncharacterized protein LOC112461630</fullName>
    </submittedName>
</protein>
<reference evidence="11" key="1">
    <citation type="submission" date="2025-08" db="UniProtKB">
        <authorList>
            <consortium name="RefSeq"/>
        </authorList>
    </citation>
    <scope>IDENTIFICATION</scope>
    <source>
        <tissue evidence="11">Whole body</tissue>
    </source>
</reference>
<evidence type="ECO:0000256" key="1">
    <source>
        <dbReference type="ARBA" id="ARBA00010701"/>
    </source>
</evidence>
<evidence type="ECO:0000313" key="10">
    <source>
        <dbReference type="Proteomes" id="UP000504618"/>
    </source>
</evidence>
<dbReference type="InterPro" id="IPR006693">
    <property type="entry name" value="AB_hydrolase_lipase"/>
</dbReference>
<evidence type="ECO:0000256" key="4">
    <source>
        <dbReference type="ARBA" id="ARBA00022963"/>
    </source>
</evidence>
<dbReference type="Gene3D" id="3.40.50.1820">
    <property type="entry name" value="alpha/beta hydrolase"/>
    <property type="match status" value="2"/>
</dbReference>
<evidence type="ECO:0000256" key="5">
    <source>
        <dbReference type="ARBA" id="ARBA00023098"/>
    </source>
</evidence>
<keyword evidence="2 7" id="KW-0732">Signal</keyword>
<keyword evidence="3" id="KW-0378">Hydrolase</keyword>
<dbReference type="Proteomes" id="UP000504618">
    <property type="component" value="Unplaced"/>
</dbReference>
<keyword evidence="4" id="KW-0442">Lipid degradation</keyword>
<dbReference type="PANTHER" id="PTHR11005">
    <property type="entry name" value="LYSOSOMAL ACID LIPASE-RELATED"/>
    <property type="match status" value="1"/>
</dbReference>
<name>A0A6J1QJV1_9HYME</name>
<keyword evidence="5" id="KW-0443">Lipid metabolism</keyword>
<dbReference type="InterPro" id="IPR000073">
    <property type="entry name" value="AB_hydrolase_1"/>
</dbReference>
<feature type="domain" description="AB hydrolase-1" evidence="8">
    <location>
        <begin position="514"/>
        <end position="816"/>
    </location>
</feature>
<dbReference type="SUPFAM" id="SSF53474">
    <property type="entry name" value="alpha/beta-Hydrolases"/>
    <property type="match status" value="2"/>
</dbReference>
<evidence type="ECO:0000256" key="3">
    <source>
        <dbReference type="ARBA" id="ARBA00022801"/>
    </source>
</evidence>
<organism evidence="10 11">
    <name type="scientific">Temnothorax curvispinosus</name>
    <dbReference type="NCBI Taxonomy" id="300111"/>
    <lineage>
        <taxon>Eukaryota</taxon>
        <taxon>Metazoa</taxon>
        <taxon>Ecdysozoa</taxon>
        <taxon>Arthropoda</taxon>
        <taxon>Hexapoda</taxon>
        <taxon>Insecta</taxon>
        <taxon>Pterygota</taxon>
        <taxon>Neoptera</taxon>
        <taxon>Endopterygota</taxon>
        <taxon>Hymenoptera</taxon>
        <taxon>Apocrita</taxon>
        <taxon>Aculeata</taxon>
        <taxon>Formicoidea</taxon>
        <taxon>Formicidae</taxon>
        <taxon>Myrmicinae</taxon>
        <taxon>Temnothorax</taxon>
    </lineage>
</organism>
<evidence type="ECO:0000313" key="11">
    <source>
        <dbReference type="RefSeq" id="XP_024882714.1"/>
    </source>
</evidence>
<evidence type="ECO:0000259" key="8">
    <source>
        <dbReference type="Pfam" id="PF00561"/>
    </source>
</evidence>
<evidence type="ECO:0000259" key="9">
    <source>
        <dbReference type="Pfam" id="PF04083"/>
    </source>
</evidence>
<evidence type="ECO:0000256" key="7">
    <source>
        <dbReference type="SAM" id="SignalP"/>
    </source>
</evidence>
<comment type="similarity">
    <text evidence="1">Belongs to the AB hydrolase superfamily. Lipase family.</text>
</comment>
<dbReference type="InterPro" id="IPR029058">
    <property type="entry name" value="AB_hydrolase_fold"/>
</dbReference>